<dbReference type="EMBL" id="LVLJ01001246">
    <property type="protein sequence ID" value="OAE30788.1"/>
    <property type="molecule type" value="Genomic_DNA"/>
</dbReference>
<dbReference type="AlphaFoldDB" id="A0A176WC53"/>
<comment type="caution">
    <text evidence="1">The sequence shown here is derived from an EMBL/GenBank/DDBJ whole genome shotgun (WGS) entry which is preliminary data.</text>
</comment>
<name>A0A176WC53_MARPO</name>
<proteinExistence type="predicted"/>
<gene>
    <name evidence="1" type="ORF">AXG93_3522s1080</name>
</gene>
<organism evidence="1 2">
    <name type="scientific">Marchantia polymorpha subsp. ruderalis</name>
    <dbReference type="NCBI Taxonomy" id="1480154"/>
    <lineage>
        <taxon>Eukaryota</taxon>
        <taxon>Viridiplantae</taxon>
        <taxon>Streptophyta</taxon>
        <taxon>Embryophyta</taxon>
        <taxon>Marchantiophyta</taxon>
        <taxon>Marchantiopsida</taxon>
        <taxon>Marchantiidae</taxon>
        <taxon>Marchantiales</taxon>
        <taxon>Marchantiaceae</taxon>
        <taxon>Marchantia</taxon>
    </lineage>
</organism>
<accession>A0A176WC53</accession>
<dbReference type="Proteomes" id="UP000077202">
    <property type="component" value="Unassembled WGS sequence"/>
</dbReference>
<sequence length="95" mass="8969">MTTGKLASAKKPSHSKSTVNSSILKFYKADYNSDSHVIEAVLVYGGGGDFIGGGGDLTTTGGGGDFAGGGGDLATMGGGGDFAGGGGDFAGGGGD</sequence>
<reference evidence="1" key="1">
    <citation type="submission" date="2016-03" db="EMBL/GenBank/DDBJ databases">
        <title>Mechanisms controlling the formation of the plant cell surface in tip-growing cells are functionally conserved among land plants.</title>
        <authorList>
            <person name="Honkanen S."/>
            <person name="Jones V.A."/>
            <person name="Morieri G."/>
            <person name="Champion C."/>
            <person name="Hetherington A.J."/>
            <person name="Kelly S."/>
            <person name="Saint-Marcoux D."/>
            <person name="Proust H."/>
            <person name="Prescott H."/>
            <person name="Dolan L."/>
        </authorList>
    </citation>
    <scope>NUCLEOTIDE SEQUENCE [LARGE SCALE GENOMIC DNA]</scope>
    <source>
        <tissue evidence="1">Whole gametophyte</tissue>
    </source>
</reference>
<evidence type="ECO:0000313" key="2">
    <source>
        <dbReference type="Proteomes" id="UP000077202"/>
    </source>
</evidence>
<evidence type="ECO:0000313" key="1">
    <source>
        <dbReference type="EMBL" id="OAE30788.1"/>
    </source>
</evidence>
<protein>
    <submittedName>
        <fullName evidence="1">Uncharacterized protein</fullName>
    </submittedName>
</protein>
<keyword evidence="2" id="KW-1185">Reference proteome</keyword>